<protein>
    <submittedName>
        <fullName evidence="2">Uncharacterized protein</fullName>
    </submittedName>
</protein>
<sequence>MRTRDCWMLRTTGMVLGVGGVAALVGGLALAPAGLAAEVHDADATLVDLMITDVPAIPVNGFDGEYGTAGTPDVSLPSDRIEGDFSDPDGVLGLVYVAGEQVVETTWEDPPGQLTARTNATAFELDYNGVPDFLTAGSVDSYARCIDNVPGSALAYARTDGAETSVLGSWSRSVSPPNSRSPVMS</sequence>
<dbReference type="OrthoDB" id="4333679at2"/>
<accession>A0A543AVM1</accession>
<dbReference type="Proteomes" id="UP000317043">
    <property type="component" value="Unassembled WGS sequence"/>
</dbReference>
<proteinExistence type="predicted"/>
<feature type="compositionally biased region" description="Low complexity" evidence="1">
    <location>
        <begin position="169"/>
        <end position="185"/>
    </location>
</feature>
<name>A0A543AVM1_9ACTN</name>
<gene>
    <name evidence="2" type="ORF">FB566_2166</name>
</gene>
<evidence type="ECO:0000313" key="2">
    <source>
        <dbReference type="EMBL" id="TQL76633.1"/>
    </source>
</evidence>
<dbReference type="RefSeq" id="WP_142038310.1">
    <property type="nucleotide sequence ID" value="NZ_JBHTGS010000001.1"/>
</dbReference>
<dbReference type="AlphaFoldDB" id="A0A543AVM1"/>
<keyword evidence="3" id="KW-1185">Reference proteome</keyword>
<evidence type="ECO:0000313" key="3">
    <source>
        <dbReference type="Proteomes" id="UP000317043"/>
    </source>
</evidence>
<feature type="region of interest" description="Disordered" evidence="1">
    <location>
        <begin position="166"/>
        <end position="185"/>
    </location>
</feature>
<organism evidence="2 3">
    <name type="scientific">Stackebrandtia endophytica</name>
    <dbReference type="NCBI Taxonomy" id="1496996"/>
    <lineage>
        <taxon>Bacteria</taxon>
        <taxon>Bacillati</taxon>
        <taxon>Actinomycetota</taxon>
        <taxon>Actinomycetes</taxon>
        <taxon>Glycomycetales</taxon>
        <taxon>Glycomycetaceae</taxon>
        <taxon>Stackebrandtia</taxon>
    </lineage>
</organism>
<dbReference type="EMBL" id="VFOW01000001">
    <property type="protein sequence ID" value="TQL76633.1"/>
    <property type="molecule type" value="Genomic_DNA"/>
</dbReference>
<comment type="caution">
    <text evidence="2">The sequence shown here is derived from an EMBL/GenBank/DDBJ whole genome shotgun (WGS) entry which is preliminary data.</text>
</comment>
<evidence type="ECO:0000256" key="1">
    <source>
        <dbReference type="SAM" id="MobiDB-lite"/>
    </source>
</evidence>
<dbReference type="InParanoid" id="A0A543AVM1"/>
<reference evidence="2 3" key="1">
    <citation type="submission" date="2019-06" db="EMBL/GenBank/DDBJ databases">
        <title>Sequencing the genomes of 1000 actinobacteria strains.</title>
        <authorList>
            <person name="Klenk H.-P."/>
        </authorList>
    </citation>
    <scope>NUCLEOTIDE SEQUENCE [LARGE SCALE GENOMIC DNA]</scope>
    <source>
        <strain evidence="2 3">DSM 45928</strain>
    </source>
</reference>